<organism evidence="2 3">
    <name type="scientific">Tuber borchii</name>
    <name type="common">White truffle</name>
    <dbReference type="NCBI Taxonomy" id="42251"/>
    <lineage>
        <taxon>Eukaryota</taxon>
        <taxon>Fungi</taxon>
        <taxon>Dikarya</taxon>
        <taxon>Ascomycota</taxon>
        <taxon>Pezizomycotina</taxon>
        <taxon>Pezizomycetes</taxon>
        <taxon>Pezizales</taxon>
        <taxon>Tuberaceae</taxon>
        <taxon>Tuber</taxon>
    </lineage>
</organism>
<feature type="region of interest" description="Disordered" evidence="1">
    <location>
        <begin position="273"/>
        <end position="315"/>
    </location>
</feature>
<dbReference type="Proteomes" id="UP000244722">
    <property type="component" value="Unassembled WGS sequence"/>
</dbReference>
<feature type="compositionally biased region" description="Basic and acidic residues" evidence="1">
    <location>
        <begin position="107"/>
        <end position="116"/>
    </location>
</feature>
<feature type="compositionally biased region" description="Basic and acidic residues" evidence="1">
    <location>
        <begin position="302"/>
        <end position="315"/>
    </location>
</feature>
<feature type="compositionally biased region" description="Basic and acidic residues" evidence="1">
    <location>
        <begin position="278"/>
        <end position="290"/>
    </location>
</feature>
<dbReference type="EMBL" id="NESQ01000107">
    <property type="protein sequence ID" value="PUU78751.1"/>
    <property type="molecule type" value="Genomic_DNA"/>
</dbReference>
<evidence type="ECO:0000313" key="2">
    <source>
        <dbReference type="EMBL" id="PUU78751.1"/>
    </source>
</evidence>
<evidence type="ECO:0000256" key="1">
    <source>
        <dbReference type="SAM" id="MobiDB-lite"/>
    </source>
</evidence>
<comment type="caution">
    <text evidence="2">The sequence shown here is derived from an EMBL/GenBank/DDBJ whole genome shotgun (WGS) entry which is preliminary data.</text>
</comment>
<dbReference type="AlphaFoldDB" id="A0A2T6ZTE2"/>
<evidence type="ECO:0000313" key="3">
    <source>
        <dbReference type="Proteomes" id="UP000244722"/>
    </source>
</evidence>
<feature type="compositionally biased region" description="Basic residues" evidence="1">
    <location>
        <begin position="231"/>
        <end position="241"/>
    </location>
</feature>
<dbReference type="OrthoDB" id="5478287at2759"/>
<reference evidence="2 3" key="1">
    <citation type="submission" date="2017-04" db="EMBL/GenBank/DDBJ databases">
        <title>Draft genome sequence of Tuber borchii Vittad., a whitish edible truffle.</title>
        <authorList>
            <consortium name="DOE Joint Genome Institute"/>
            <person name="Murat C."/>
            <person name="Kuo A."/>
            <person name="Barry K.W."/>
            <person name="Clum A."/>
            <person name="Dockter R.B."/>
            <person name="Fauchery L."/>
            <person name="Iotti M."/>
            <person name="Kohler A."/>
            <person name="Labutti K."/>
            <person name="Lindquist E.A."/>
            <person name="Lipzen A."/>
            <person name="Ohm R.A."/>
            <person name="Wang M."/>
            <person name="Grigoriev I.V."/>
            <person name="Zambonelli A."/>
            <person name="Martin F.M."/>
        </authorList>
    </citation>
    <scope>NUCLEOTIDE SEQUENCE [LARGE SCALE GENOMIC DNA]</scope>
    <source>
        <strain evidence="2 3">Tbo3840</strain>
    </source>
</reference>
<proteinExistence type="predicted"/>
<feature type="compositionally biased region" description="Polar residues" evidence="1">
    <location>
        <begin position="212"/>
        <end position="226"/>
    </location>
</feature>
<sequence>MPTGSPTKSFRSSTTQREKGWEAIAKENQRFFLPISPTDSNDRPVLNVKVDFDGRFVGKSLLYLCIEVDIQASELQGERCMGYLDPSAVEIILQERSLIHAVESVARENMREERGPRNASRHPGNLANSGGYPDGHRIRESSFGQNDLGHSSLPLRREFSNGSNTRSAGRPSGASFRYPTRSSGAPTNSPRAPRQVGSLGAHENRGPDGNYINHQSCIPYQNSWSQDRPRPNRSPHHARIRGRAENPPVQNIGFSQTYTIGRSSDPTFIGLAAPVRRSSTEENQWHDPRHYQTKVNKNGSQKRQERLAREKPPQY</sequence>
<gene>
    <name evidence="2" type="ORF">B9Z19DRAFT_36798</name>
</gene>
<protein>
    <submittedName>
        <fullName evidence="2">Uncharacterized protein</fullName>
    </submittedName>
</protein>
<accession>A0A2T6ZTE2</accession>
<feature type="region of interest" description="Disordered" evidence="1">
    <location>
        <begin position="107"/>
        <end position="251"/>
    </location>
</feature>
<feature type="compositionally biased region" description="Polar residues" evidence="1">
    <location>
        <begin position="180"/>
        <end position="190"/>
    </location>
</feature>
<keyword evidence="3" id="KW-1185">Reference proteome</keyword>
<name>A0A2T6ZTE2_TUBBO</name>